<reference evidence="1" key="1">
    <citation type="submission" date="2022-01" db="EMBL/GenBank/DDBJ databases">
        <title>Collection of gut derived symbiotic bacterial strains cultured from healthy donors.</title>
        <authorList>
            <person name="Lin H."/>
            <person name="Kohout C."/>
            <person name="Waligurski E."/>
            <person name="Pamer E.G."/>
        </authorList>
    </citation>
    <scope>NUCLEOTIDE SEQUENCE</scope>
    <source>
        <strain evidence="1">DFI.6.72</strain>
    </source>
</reference>
<proteinExistence type="predicted"/>
<dbReference type="Proteomes" id="UP001181258">
    <property type="component" value="Unassembled WGS sequence"/>
</dbReference>
<accession>A0AAE4LFV9</accession>
<evidence type="ECO:0000313" key="1">
    <source>
        <dbReference type="EMBL" id="MCG4688554.1"/>
    </source>
</evidence>
<name>A0AAE4LFV9_PHOVU</name>
<comment type="caution">
    <text evidence="2">The sequence shown here is derived from an EMBL/GenBank/DDBJ whole genome shotgun (WGS) entry which is preliminary data.</text>
</comment>
<evidence type="ECO:0000313" key="2">
    <source>
        <dbReference type="EMBL" id="MDU0250427.1"/>
    </source>
</evidence>
<dbReference type="EMBL" id="JAKNGO010000014">
    <property type="protein sequence ID" value="MCG4688554.1"/>
    <property type="molecule type" value="Genomic_DNA"/>
</dbReference>
<sequence>MPYNEFQKIVDEIVQSDIVVLEEYSTENGYDENFDVTDIHITGSRKHYFTHELKYDNGVEKTLTLPAMKFLSVRTWDKVRDYIRFHDDMGHLWDERMRRCDTERVGRVVNHFQNDDNAYFMVINAPNTEVHLITGEIGICSLLTGQRGHFELPRVSYQTSKGNVVLFPDEIMPVDINLLQQEINEGYIMLSDGRYLPPKETVQQCYNAFGIRVGLGDNWEDIYDSWNKEMK</sequence>
<protein>
    <submittedName>
        <fullName evidence="2">Uncharacterized protein</fullName>
    </submittedName>
</protein>
<dbReference type="EMBL" id="JAWDHD010000012">
    <property type="protein sequence ID" value="MDU0250427.1"/>
    <property type="molecule type" value="Genomic_DNA"/>
</dbReference>
<gene>
    <name evidence="1" type="ORF">L0N01_08040</name>
    <name evidence="2" type="ORF">RVY68_17470</name>
</gene>
<dbReference type="GeneID" id="93046478"/>
<dbReference type="AlphaFoldDB" id="A0AAE4LFV9"/>
<dbReference type="RefSeq" id="WP_224205400.1">
    <property type="nucleotide sequence ID" value="NZ_CAXSSN010000026.1"/>
</dbReference>
<dbReference type="Proteomes" id="UP001200843">
    <property type="component" value="Unassembled WGS sequence"/>
</dbReference>
<evidence type="ECO:0000313" key="3">
    <source>
        <dbReference type="Proteomes" id="UP001181258"/>
    </source>
</evidence>
<reference evidence="2" key="2">
    <citation type="submission" date="2023-10" db="EMBL/GenBank/DDBJ databases">
        <title>Genome of potential pathogenic bacteria in Crohn's disease.</title>
        <authorList>
            <person name="Rodriguez-Palacios A."/>
        </authorList>
    </citation>
    <scope>NUCLEOTIDE SEQUENCE</scope>
    <source>
        <strain evidence="2">CavFT-hAR107</strain>
    </source>
</reference>
<organism evidence="2 3">
    <name type="scientific">Phocaeicola vulgatus</name>
    <name type="common">Bacteroides vulgatus</name>
    <dbReference type="NCBI Taxonomy" id="821"/>
    <lineage>
        <taxon>Bacteria</taxon>
        <taxon>Pseudomonadati</taxon>
        <taxon>Bacteroidota</taxon>
        <taxon>Bacteroidia</taxon>
        <taxon>Bacteroidales</taxon>
        <taxon>Bacteroidaceae</taxon>
        <taxon>Phocaeicola</taxon>
    </lineage>
</organism>